<protein>
    <recommendedName>
        <fullName evidence="3">GAT domain-containing protein</fullName>
    </recommendedName>
</protein>
<dbReference type="CDD" id="cd21383">
    <property type="entry name" value="GAT_GGA_Tom1-like"/>
    <property type="match status" value="1"/>
</dbReference>
<feature type="region of interest" description="Disordered" evidence="1">
    <location>
        <begin position="129"/>
        <end position="154"/>
    </location>
</feature>
<dbReference type="EMBL" id="HBIM01025234">
    <property type="protein sequence ID" value="CAE0422171.1"/>
    <property type="molecule type" value="Transcribed_RNA"/>
</dbReference>
<dbReference type="SUPFAM" id="SSF89009">
    <property type="entry name" value="GAT-like domain"/>
    <property type="match status" value="1"/>
</dbReference>
<evidence type="ECO:0000313" key="2">
    <source>
        <dbReference type="EMBL" id="CAE0422171.1"/>
    </source>
</evidence>
<dbReference type="AlphaFoldDB" id="A0A7S3PEF2"/>
<name>A0A7S3PEF2_9STRA</name>
<evidence type="ECO:0008006" key="3">
    <source>
        <dbReference type="Google" id="ProtNLM"/>
    </source>
</evidence>
<accession>A0A7S3PEF2</accession>
<reference evidence="2" key="1">
    <citation type="submission" date="2021-01" db="EMBL/GenBank/DDBJ databases">
        <authorList>
            <person name="Corre E."/>
            <person name="Pelletier E."/>
            <person name="Niang G."/>
            <person name="Scheremetjew M."/>
            <person name="Finn R."/>
            <person name="Kale V."/>
            <person name="Holt S."/>
            <person name="Cochrane G."/>
            <person name="Meng A."/>
            <person name="Brown T."/>
            <person name="Cohen L."/>
        </authorList>
    </citation>
    <scope>NUCLEOTIDE SEQUENCE</scope>
    <source>
        <strain evidence="2">CCMP127</strain>
    </source>
</reference>
<evidence type="ECO:0000256" key="1">
    <source>
        <dbReference type="SAM" id="MobiDB-lite"/>
    </source>
</evidence>
<organism evidence="2">
    <name type="scientific">Amphora coffeiformis</name>
    <dbReference type="NCBI Taxonomy" id="265554"/>
    <lineage>
        <taxon>Eukaryota</taxon>
        <taxon>Sar</taxon>
        <taxon>Stramenopiles</taxon>
        <taxon>Ochrophyta</taxon>
        <taxon>Bacillariophyta</taxon>
        <taxon>Bacillariophyceae</taxon>
        <taxon>Bacillariophycidae</taxon>
        <taxon>Thalassiophysales</taxon>
        <taxon>Catenulaceae</taxon>
        <taxon>Amphora</taxon>
    </lineage>
</organism>
<sequence>MATAAESSSSIGRETADAKIMADLNVLKEKMSLCEQLLPNATAADDGFLGVVGFLEACAPRVVDLVEAAAQGALGEAVLMECLGINDQLTALLTKTDAKLPPIGENVPSVAAAITLAAAPEQTEDLLFNVNDDAPTPPPNAKTTGEEDPFGNQVLSSQSKDEAFDDFFQERAAKQE</sequence>
<gene>
    <name evidence="2" type="ORF">ACOF00016_LOCUS18749</name>
</gene>
<proteinExistence type="predicted"/>